<accession>A0A9P6RVF8</accession>
<comment type="caution">
    <text evidence="2">The sequence shown here is derived from an EMBL/GenBank/DDBJ whole genome shotgun (WGS) entry which is preliminary data.</text>
</comment>
<gene>
    <name evidence="2" type="ORF">BGZ99_008993</name>
</gene>
<dbReference type="PANTHER" id="PTHR14614">
    <property type="entry name" value="HEPATOCELLULAR CARCINOMA-ASSOCIATED ANTIGEN"/>
    <property type="match status" value="1"/>
</dbReference>
<dbReference type="EMBL" id="JAAAIP010000073">
    <property type="protein sequence ID" value="KAG0326790.1"/>
    <property type="molecule type" value="Genomic_DNA"/>
</dbReference>
<dbReference type="Gene3D" id="3.40.50.150">
    <property type="entry name" value="Vaccinia Virus protein VP39"/>
    <property type="match status" value="1"/>
</dbReference>
<dbReference type="InterPro" id="IPR019410">
    <property type="entry name" value="Methyltransf_16"/>
</dbReference>
<dbReference type="SUPFAM" id="SSF53335">
    <property type="entry name" value="S-adenosyl-L-methionine-dependent methyltransferases"/>
    <property type="match status" value="1"/>
</dbReference>
<dbReference type="GO" id="GO:0005829">
    <property type="term" value="C:cytosol"/>
    <property type="evidence" value="ECO:0007669"/>
    <property type="project" value="TreeGrafter"/>
</dbReference>
<proteinExistence type="predicted"/>
<keyword evidence="3" id="KW-1185">Reference proteome</keyword>
<evidence type="ECO:0000313" key="2">
    <source>
        <dbReference type="EMBL" id="KAG0326790.1"/>
    </source>
</evidence>
<name>A0A9P6RVF8_9FUNG</name>
<dbReference type="Pfam" id="PF10294">
    <property type="entry name" value="Methyltransf_16"/>
    <property type="match status" value="1"/>
</dbReference>
<dbReference type="InterPro" id="IPR029063">
    <property type="entry name" value="SAM-dependent_MTases_sf"/>
</dbReference>
<dbReference type="AlphaFoldDB" id="A0A9P6RVF8"/>
<dbReference type="PANTHER" id="PTHR14614:SF161">
    <property type="match status" value="1"/>
</dbReference>
<sequence length="326" mass="36436">MSNHPKDLNIHASAGPPVRILSTSDTENNGLSTMVPEMQDIPTFGIAGRIWNSAYVLDVFLRRPSDLYTFTPPCPIPPEYFLNTAELNGEQQPPLDPIRIIELGAGTGYAGIALAERLSLACTLVLTDLEEVVPLLKKNVQVSSARYKEFNGDISDLTVSTASTTAVQQPSAILKIEPLAWGNSSHSNAIISQGKVDYVVASDVTYFPELYPQLLQTLRDIADLDTKIIIVYEERAQWKEASFWEQFGRFFEIEVVRIKNQKGRNGVEEDDKDKDEEEDSGYEDSVEIYGSEQDIYVFVAKKRRDKDILAGVDDTFATLSMMQIRC</sequence>
<feature type="region of interest" description="Disordered" evidence="1">
    <location>
        <begin position="1"/>
        <end position="27"/>
    </location>
</feature>
<evidence type="ECO:0000256" key="1">
    <source>
        <dbReference type="SAM" id="MobiDB-lite"/>
    </source>
</evidence>
<feature type="compositionally biased region" description="Acidic residues" evidence="1">
    <location>
        <begin position="268"/>
        <end position="284"/>
    </location>
</feature>
<reference evidence="2" key="1">
    <citation type="journal article" date="2020" name="Fungal Divers.">
        <title>Resolving the Mortierellaceae phylogeny through synthesis of multi-gene phylogenetics and phylogenomics.</title>
        <authorList>
            <person name="Vandepol N."/>
            <person name="Liber J."/>
            <person name="Desiro A."/>
            <person name="Na H."/>
            <person name="Kennedy M."/>
            <person name="Barry K."/>
            <person name="Grigoriev I.V."/>
            <person name="Miller A.N."/>
            <person name="O'Donnell K."/>
            <person name="Stajich J.E."/>
            <person name="Bonito G."/>
        </authorList>
    </citation>
    <scope>NUCLEOTIDE SEQUENCE</scope>
    <source>
        <strain evidence="2">REB-010B</strain>
    </source>
</reference>
<feature type="region of interest" description="Disordered" evidence="1">
    <location>
        <begin position="264"/>
        <end position="284"/>
    </location>
</feature>
<organism evidence="2 3">
    <name type="scientific">Dissophora globulifera</name>
    <dbReference type="NCBI Taxonomy" id="979702"/>
    <lineage>
        <taxon>Eukaryota</taxon>
        <taxon>Fungi</taxon>
        <taxon>Fungi incertae sedis</taxon>
        <taxon>Mucoromycota</taxon>
        <taxon>Mortierellomycotina</taxon>
        <taxon>Mortierellomycetes</taxon>
        <taxon>Mortierellales</taxon>
        <taxon>Mortierellaceae</taxon>
        <taxon>Dissophora</taxon>
    </lineage>
</organism>
<dbReference type="GO" id="GO:0032991">
    <property type="term" value="C:protein-containing complex"/>
    <property type="evidence" value="ECO:0007669"/>
    <property type="project" value="TreeGrafter"/>
</dbReference>
<evidence type="ECO:0000313" key="3">
    <source>
        <dbReference type="Proteomes" id="UP000738325"/>
    </source>
</evidence>
<dbReference type="Proteomes" id="UP000738325">
    <property type="component" value="Unassembled WGS sequence"/>
</dbReference>
<dbReference type="OrthoDB" id="413520at2759"/>
<evidence type="ECO:0008006" key="4">
    <source>
        <dbReference type="Google" id="ProtNLM"/>
    </source>
</evidence>
<protein>
    <recommendedName>
        <fullName evidence="4">Methyltransferase-domain-containing protein</fullName>
    </recommendedName>
</protein>